<evidence type="ECO:0000313" key="11">
    <source>
        <dbReference type="Proteomes" id="UP000321558"/>
    </source>
</evidence>
<comment type="caution">
    <text evidence="10">The sequence shown here is derived from an EMBL/GenBank/DDBJ whole genome shotgun (WGS) entry which is preliminary data.</text>
</comment>
<evidence type="ECO:0000256" key="8">
    <source>
        <dbReference type="ARBA" id="ARBA00023136"/>
    </source>
</evidence>
<comment type="subcellular location">
    <subcellularLocation>
        <location evidence="1">Cell membrane</location>
        <topology evidence="1">Multi-pass membrane protein</topology>
    </subcellularLocation>
</comment>
<keyword evidence="2" id="KW-0813">Transport</keyword>
<reference evidence="10 11" key="1">
    <citation type="submission" date="2019-07" db="EMBL/GenBank/DDBJ databases">
        <title>Whole genome shotgun sequence of Oceanobacillus sojae NBRC 105379.</title>
        <authorList>
            <person name="Hosoyama A."/>
            <person name="Uohara A."/>
            <person name="Ohji S."/>
            <person name="Ichikawa N."/>
        </authorList>
    </citation>
    <scope>NUCLEOTIDE SEQUENCE [LARGE SCALE GENOMIC DNA]</scope>
    <source>
        <strain evidence="10 11">NBRC 105379</strain>
    </source>
</reference>
<dbReference type="EMBL" id="BJYM01000013">
    <property type="protein sequence ID" value="GEN88444.1"/>
    <property type="molecule type" value="Genomic_DNA"/>
</dbReference>
<evidence type="ECO:0000256" key="2">
    <source>
        <dbReference type="ARBA" id="ARBA00022448"/>
    </source>
</evidence>
<feature type="transmembrane region" description="Helical" evidence="9">
    <location>
        <begin position="94"/>
        <end position="117"/>
    </location>
</feature>
<keyword evidence="5" id="KW-0598">Phosphotransferase system</keyword>
<keyword evidence="4 10" id="KW-0762">Sugar transport</keyword>
<evidence type="ECO:0000313" key="10">
    <source>
        <dbReference type="EMBL" id="GEN88444.1"/>
    </source>
</evidence>
<dbReference type="RefSeq" id="WP_222595740.1">
    <property type="nucleotide sequence ID" value="NZ_BJYM01000013.1"/>
</dbReference>
<feature type="transmembrane region" description="Helical" evidence="9">
    <location>
        <begin position="29"/>
        <end position="50"/>
    </location>
</feature>
<sequence>MTMTIIVITLIAFILGIDDVSTKMFRRPLLIAPIIGFILGDVQAGLAIGATLEIMWMGIGNVGAYMAPDLITGTIISTSLAIMSTNGSIETAVATAITLAIPTSILAQQLLVLIQTINVSLNSWAKRLADNADVKGTFWLIYPPALLTGAARAVPTFIALYFGAGAIQSAVDALPTFVINGLETAGSIIPAVGIALLMLAMLKKFELWMFLILGFVFSSYLGLDILPMTLIAIVFAYFYEMITRKTAAGANGANESSKNTGEEEYDL</sequence>
<keyword evidence="7 9" id="KW-1133">Transmembrane helix</keyword>
<evidence type="ECO:0000256" key="6">
    <source>
        <dbReference type="ARBA" id="ARBA00022692"/>
    </source>
</evidence>
<dbReference type="Proteomes" id="UP000321558">
    <property type="component" value="Unassembled WGS sequence"/>
</dbReference>
<accession>A0A511ZLV9</accession>
<evidence type="ECO:0000256" key="5">
    <source>
        <dbReference type="ARBA" id="ARBA00022683"/>
    </source>
</evidence>
<evidence type="ECO:0000256" key="7">
    <source>
        <dbReference type="ARBA" id="ARBA00022989"/>
    </source>
</evidence>
<dbReference type="InterPro" id="IPR050303">
    <property type="entry name" value="GatZ_KbaZ_carbometab"/>
</dbReference>
<dbReference type="STRING" id="582851.GCA_900162665_01963"/>
<dbReference type="PANTHER" id="PTHR32502">
    <property type="entry name" value="N-ACETYLGALACTOSAMINE PERMEASE II COMPONENT-RELATED"/>
    <property type="match status" value="1"/>
</dbReference>
<dbReference type="PROSITE" id="PS51106">
    <property type="entry name" value="PTS_EIIC_TYPE_4"/>
    <property type="match status" value="1"/>
</dbReference>
<dbReference type="InterPro" id="IPR004700">
    <property type="entry name" value="PTS_IIC_man"/>
</dbReference>
<organism evidence="10 11">
    <name type="scientific">Oceanobacillus sojae</name>
    <dbReference type="NCBI Taxonomy" id="582851"/>
    <lineage>
        <taxon>Bacteria</taxon>
        <taxon>Bacillati</taxon>
        <taxon>Bacillota</taxon>
        <taxon>Bacilli</taxon>
        <taxon>Bacillales</taxon>
        <taxon>Bacillaceae</taxon>
        <taxon>Oceanobacillus</taxon>
    </lineage>
</organism>
<keyword evidence="11" id="KW-1185">Reference proteome</keyword>
<keyword evidence="6 9" id="KW-0812">Transmembrane</keyword>
<dbReference type="Pfam" id="PF03609">
    <property type="entry name" value="EII-Sor"/>
    <property type="match status" value="1"/>
</dbReference>
<dbReference type="PANTHER" id="PTHR32502:SF8">
    <property type="entry name" value="N-ACETYLGALACTOSAMINE PERMEASE IIC COMPONENT 1"/>
    <property type="match status" value="1"/>
</dbReference>
<name>A0A511ZLV9_9BACI</name>
<proteinExistence type="predicted"/>
<evidence type="ECO:0000256" key="1">
    <source>
        <dbReference type="ARBA" id="ARBA00004651"/>
    </source>
</evidence>
<dbReference type="GO" id="GO:0005886">
    <property type="term" value="C:plasma membrane"/>
    <property type="evidence" value="ECO:0007669"/>
    <property type="project" value="UniProtKB-SubCell"/>
</dbReference>
<keyword evidence="3" id="KW-1003">Cell membrane</keyword>
<evidence type="ECO:0000256" key="9">
    <source>
        <dbReference type="SAM" id="Phobius"/>
    </source>
</evidence>
<gene>
    <name evidence="10" type="primary">PTS-EII_4</name>
    <name evidence="10" type="ORF">OSO01_31830</name>
</gene>
<feature type="transmembrane region" description="Helical" evidence="9">
    <location>
        <begin position="138"/>
        <end position="164"/>
    </location>
</feature>
<protein>
    <submittedName>
        <fullName evidence="10">PTS sugar transporter</fullName>
    </submittedName>
</protein>
<evidence type="ECO:0000256" key="4">
    <source>
        <dbReference type="ARBA" id="ARBA00022597"/>
    </source>
</evidence>
<evidence type="ECO:0000256" key="3">
    <source>
        <dbReference type="ARBA" id="ARBA00022475"/>
    </source>
</evidence>
<keyword evidence="8 9" id="KW-0472">Membrane</keyword>
<dbReference type="AlphaFoldDB" id="A0A511ZLV9"/>
<dbReference type="GO" id="GO:0009401">
    <property type="term" value="P:phosphoenolpyruvate-dependent sugar phosphotransferase system"/>
    <property type="evidence" value="ECO:0007669"/>
    <property type="project" value="UniProtKB-KW"/>
</dbReference>
<feature type="transmembrane region" description="Helical" evidence="9">
    <location>
        <begin position="184"/>
        <end position="202"/>
    </location>
</feature>
<feature type="transmembrane region" description="Helical" evidence="9">
    <location>
        <begin position="209"/>
        <end position="239"/>
    </location>
</feature>
<feature type="transmembrane region" description="Helical" evidence="9">
    <location>
        <begin position="62"/>
        <end position="82"/>
    </location>
</feature>